<keyword evidence="3" id="KW-1185">Reference proteome</keyword>
<proteinExistence type="predicted"/>
<organism evidence="2 3">
    <name type="scientific">Exidia glandulosa HHB12029</name>
    <dbReference type="NCBI Taxonomy" id="1314781"/>
    <lineage>
        <taxon>Eukaryota</taxon>
        <taxon>Fungi</taxon>
        <taxon>Dikarya</taxon>
        <taxon>Basidiomycota</taxon>
        <taxon>Agaricomycotina</taxon>
        <taxon>Agaricomycetes</taxon>
        <taxon>Auriculariales</taxon>
        <taxon>Exidiaceae</taxon>
        <taxon>Exidia</taxon>
    </lineage>
</organism>
<feature type="signal peptide" evidence="1">
    <location>
        <begin position="1"/>
        <end position="17"/>
    </location>
</feature>
<reference evidence="2 3" key="1">
    <citation type="journal article" date="2016" name="Mol. Biol. Evol.">
        <title>Comparative Genomics of Early-Diverging Mushroom-Forming Fungi Provides Insights into the Origins of Lignocellulose Decay Capabilities.</title>
        <authorList>
            <person name="Nagy L.G."/>
            <person name="Riley R."/>
            <person name="Tritt A."/>
            <person name="Adam C."/>
            <person name="Daum C."/>
            <person name="Floudas D."/>
            <person name="Sun H."/>
            <person name="Yadav J.S."/>
            <person name="Pangilinan J."/>
            <person name="Larsson K.H."/>
            <person name="Matsuura K."/>
            <person name="Barry K."/>
            <person name="Labutti K."/>
            <person name="Kuo R."/>
            <person name="Ohm R.A."/>
            <person name="Bhattacharya S.S."/>
            <person name="Shirouzu T."/>
            <person name="Yoshinaga Y."/>
            <person name="Martin F.M."/>
            <person name="Grigoriev I.V."/>
            <person name="Hibbett D.S."/>
        </authorList>
    </citation>
    <scope>NUCLEOTIDE SEQUENCE [LARGE SCALE GENOMIC DNA]</scope>
    <source>
        <strain evidence="2 3">HHB12029</strain>
    </source>
</reference>
<name>A0A165B7S5_EXIGL</name>
<dbReference type="InterPro" id="IPR021054">
    <property type="entry name" value="Cell_wall_mannoprotein_1"/>
</dbReference>
<protein>
    <submittedName>
        <fullName evidence="2">Uncharacterized protein</fullName>
    </submittedName>
</protein>
<dbReference type="EMBL" id="KV426532">
    <property type="protein sequence ID" value="KZV80014.1"/>
    <property type="molecule type" value="Genomic_DNA"/>
</dbReference>
<keyword evidence="1" id="KW-0732">Signal</keyword>
<dbReference type="Proteomes" id="UP000077266">
    <property type="component" value="Unassembled WGS sequence"/>
</dbReference>
<gene>
    <name evidence="2" type="ORF">EXIGLDRAFT_781532</name>
</gene>
<dbReference type="OrthoDB" id="3210262at2759"/>
<dbReference type="InParanoid" id="A0A165B7S5"/>
<dbReference type="AlphaFoldDB" id="A0A165B7S5"/>
<evidence type="ECO:0000256" key="1">
    <source>
        <dbReference type="SAM" id="SignalP"/>
    </source>
</evidence>
<dbReference type="Pfam" id="PF12296">
    <property type="entry name" value="HsbA"/>
    <property type="match status" value="1"/>
</dbReference>
<accession>A0A165B7S5</accession>
<evidence type="ECO:0000313" key="3">
    <source>
        <dbReference type="Proteomes" id="UP000077266"/>
    </source>
</evidence>
<sequence length="181" mass="19614">MKFSLIALLACAVTAIASPMQLVSRADASRIIVDIQLITTKSSDLNKKVADLNILTFVLFGFSIASGLQDIGQTGAIAVNDVTTPPFDIFSAPDARDVVAVLKTFVIVHQQLLSTLIGKHGLFAQFGATRPIAKALREIEEVVDSFAEALINLIPTEYDEAMFQMHSLDISLWNTVSVYSD</sequence>
<evidence type="ECO:0000313" key="2">
    <source>
        <dbReference type="EMBL" id="KZV80014.1"/>
    </source>
</evidence>
<feature type="chain" id="PRO_5007855522" evidence="1">
    <location>
        <begin position="18"/>
        <end position="181"/>
    </location>
</feature>